<dbReference type="EMBL" id="JANPWB010000002">
    <property type="protein sequence ID" value="KAJ1206206.1"/>
    <property type="molecule type" value="Genomic_DNA"/>
</dbReference>
<dbReference type="AlphaFoldDB" id="A0AAV7W0H7"/>
<keyword evidence="3" id="KW-1185">Reference proteome</keyword>
<feature type="region of interest" description="Disordered" evidence="1">
    <location>
        <begin position="209"/>
        <end position="236"/>
    </location>
</feature>
<sequence>MVGFVSRLPALRPTPSRASSVFPVGSGNERGGMGVPSSAGVAGRPSLRGDRPVRPSSVVAPQWSNPSTLAAGWGGRQAGREQMNSQWGGKVLQGPQHSTSLPVTPGVPPVQLEGQRQALRVNQATRGQGSGPSPQAVHQQQRGELVALVASVVRGNRQDSRSLGIQERPLCSWAAILQSAGLQEYERPQLWALCRPLLCTTECPGFTSLQRPSEASLPPRRLPYTSAPLERGSVPPAVACPRPSHLAELSV</sequence>
<evidence type="ECO:0000313" key="3">
    <source>
        <dbReference type="Proteomes" id="UP001066276"/>
    </source>
</evidence>
<evidence type="ECO:0000313" key="2">
    <source>
        <dbReference type="EMBL" id="KAJ1206206.1"/>
    </source>
</evidence>
<proteinExistence type="predicted"/>
<dbReference type="Proteomes" id="UP001066276">
    <property type="component" value="Chromosome 1_2"/>
</dbReference>
<comment type="caution">
    <text evidence="2">The sequence shown here is derived from an EMBL/GenBank/DDBJ whole genome shotgun (WGS) entry which is preliminary data.</text>
</comment>
<feature type="region of interest" description="Disordered" evidence="1">
    <location>
        <begin position="1"/>
        <end position="106"/>
    </location>
</feature>
<reference evidence="2" key="1">
    <citation type="journal article" date="2022" name="bioRxiv">
        <title>Sequencing and chromosome-scale assembly of the giantPleurodeles waltlgenome.</title>
        <authorList>
            <person name="Brown T."/>
            <person name="Elewa A."/>
            <person name="Iarovenko S."/>
            <person name="Subramanian E."/>
            <person name="Araus A.J."/>
            <person name="Petzold A."/>
            <person name="Susuki M."/>
            <person name="Suzuki K.-i.T."/>
            <person name="Hayashi T."/>
            <person name="Toyoda A."/>
            <person name="Oliveira C."/>
            <person name="Osipova E."/>
            <person name="Leigh N.D."/>
            <person name="Simon A."/>
            <person name="Yun M.H."/>
        </authorList>
    </citation>
    <scope>NUCLEOTIDE SEQUENCE</scope>
    <source>
        <strain evidence="2">20211129_DDA</strain>
        <tissue evidence="2">Liver</tissue>
    </source>
</reference>
<organism evidence="2 3">
    <name type="scientific">Pleurodeles waltl</name>
    <name type="common">Iberian ribbed newt</name>
    <dbReference type="NCBI Taxonomy" id="8319"/>
    <lineage>
        <taxon>Eukaryota</taxon>
        <taxon>Metazoa</taxon>
        <taxon>Chordata</taxon>
        <taxon>Craniata</taxon>
        <taxon>Vertebrata</taxon>
        <taxon>Euteleostomi</taxon>
        <taxon>Amphibia</taxon>
        <taxon>Batrachia</taxon>
        <taxon>Caudata</taxon>
        <taxon>Salamandroidea</taxon>
        <taxon>Salamandridae</taxon>
        <taxon>Pleurodelinae</taxon>
        <taxon>Pleurodeles</taxon>
    </lineage>
</organism>
<evidence type="ECO:0000256" key="1">
    <source>
        <dbReference type="SAM" id="MobiDB-lite"/>
    </source>
</evidence>
<accession>A0AAV7W0H7</accession>
<name>A0AAV7W0H7_PLEWA</name>
<protein>
    <submittedName>
        <fullName evidence="2">Uncharacterized protein</fullName>
    </submittedName>
</protein>
<gene>
    <name evidence="2" type="ORF">NDU88_001615</name>
</gene>